<dbReference type="Gene3D" id="1.10.20.140">
    <property type="match status" value="2"/>
</dbReference>
<evidence type="ECO:0000313" key="8">
    <source>
        <dbReference type="Proteomes" id="UP000283509"/>
    </source>
</evidence>
<reference evidence="7 8" key="1">
    <citation type="submission" date="2018-04" db="EMBL/GenBank/DDBJ databases">
        <authorList>
            <person name="Zhang X."/>
            <person name="Yuan J."/>
            <person name="Li F."/>
            <person name="Xiang J."/>
        </authorList>
    </citation>
    <scope>NUCLEOTIDE SEQUENCE [LARGE SCALE GENOMIC DNA]</scope>
    <source>
        <tissue evidence="7">Muscle</tissue>
    </source>
</reference>
<feature type="signal peptide" evidence="6">
    <location>
        <begin position="1"/>
        <end position="21"/>
    </location>
</feature>
<keyword evidence="6" id="KW-0732">Signal</keyword>
<evidence type="ECO:0000313" key="7">
    <source>
        <dbReference type="EMBL" id="ROT73086.1"/>
    </source>
</evidence>
<keyword evidence="4" id="KW-0067">ATP-binding</keyword>
<proteinExistence type="inferred from homology"/>
<dbReference type="EMBL" id="QCYY01002067">
    <property type="protein sequence ID" value="ROT73086.1"/>
    <property type="molecule type" value="Genomic_DNA"/>
</dbReference>
<evidence type="ECO:0000256" key="3">
    <source>
        <dbReference type="ARBA" id="ARBA00022741"/>
    </source>
</evidence>
<evidence type="ECO:0000256" key="5">
    <source>
        <dbReference type="SAM" id="MobiDB-lite"/>
    </source>
</evidence>
<comment type="similarity">
    <text evidence="1">Belongs to the IPP transferase family.</text>
</comment>
<dbReference type="GO" id="GO:0005524">
    <property type="term" value="F:ATP binding"/>
    <property type="evidence" value="ECO:0007669"/>
    <property type="project" value="UniProtKB-KW"/>
</dbReference>
<reference evidence="7 8" key="2">
    <citation type="submission" date="2019-01" db="EMBL/GenBank/DDBJ databases">
        <title>The decoding of complex shrimp genome reveals the adaptation for benthos swimmer, frequently molting mechanism and breeding impact on genome.</title>
        <authorList>
            <person name="Sun Y."/>
            <person name="Gao Y."/>
            <person name="Yu Y."/>
        </authorList>
    </citation>
    <scope>NUCLEOTIDE SEQUENCE [LARGE SCALE GENOMIC DNA]</scope>
    <source>
        <tissue evidence="7">Muscle</tissue>
    </source>
</reference>
<keyword evidence="2 7" id="KW-0808">Transferase</keyword>
<gene>
    <name evidence="7" type="ORF">C7M84_008491</name>
</gene>
<protein>
    <submittedName>
        <fullName evidence="7">Putative tRNA dimethylallyltransferase, mitochondrial</fullName>
    </submittedName>
</protein>
<dbReference type="AlphaFoldDB" id="A0A3R7QAR6"/>
<dbReference type="GO" id="GO:0005739">
    <property type="term" value="C:mitochondrion"/>
    <property type="evidence" value="ECO:0007669"/>
    <property type="project" value="TreeGrafter"/>
</dbReference>
<keyword evidence="3" id="KW-0547">Nucleotide-binding</keyword>
<sequence>MASSLASSCIAARLPIVVVLGATGTGKSKLALEIASKFKGEIISADSMQVYKGLDIVTNKVTAEEQAQVRHHLLDFVDPLSRYTVVDFRNAALPVMENLLSQNKMPVIVGGTNYYIESLLWNVLVDSLPASEEDNSAAKKLVYDRDKEFYVHSSKRNASGDENAWKKSKLNSDTILSSECSGDGEDGSGGCCDADGVESVDNNNSIGSAKKSGDVQHEGNTKENKLISEEEKPLENEKCSDHSDEEREGKKDDADSAKSAVWQDTEIPTEELYQRLQKIDPDAAAQYHPNNRRKIIR</sequence>
<dbReference type="STRING" id="6689.A0A3R7QAR6"/>
<dbReference type="GO" id="GO:0052381">
    <property type="term" value="F:tRNA dimethylallyltransferase activity"/>
    <property type="evidence" value="ECO:0007669"/>
    <property type="project" value="TreeGrafter"/>
</dbReference>
<dbReference type="InterPro" id="IPR027417">
    <property type="entry name" value="P-loop_NTPase"/>
</dbReference>
<evidence type="ECO:0000256" key="1">
    <source>
        <dbReference type="ARBA" id="ARBA00005842"/>
    </source>
</evidence>
<dbReference type="InterPro" id="IPR039657">
    <property type="entry name" value="Dimethylallyltransferase"/>
</dbReference>
<dbReference type="SUPFAM" id="SSF52540">
    <property type="entry name" value="P-loop containing nucleoside triphosphate hydrolases"/>
    <property type="match status" value="1"/>
</dbReference>
<feature type="compositionally biased region" description="Basic and acidic residues" evidence="5">
    <location>
        <begin position="211"/>
        <end position="256"/>
    </location>
</feature>
<dbReference type="Gene3D" id="3.40.50.300">
    <property type="entry name" value="P-loop containing nucleotide triphosphate hydrolases"/>
    <property type="match status" value="1"/>
</dbReference>
<accession>A0A3R7QAR6</accession>
<dbReference type="GO" id="GO:0006400">
    <property type="term" value="P:tRNA modification"/>
    <property type="evidence" value="ECO:0007669"/>
    <property type="project" value="TreeGrafter"/>
</dbReference>
<feature type="region of interest" description="Disordered" evidence="5">
    <location>
        <begin position="202"/>
        <end position="267"/>
    </location>
</feature>
<evidence type="ECO:0000256" key="6">
    <source>
        <dbReference type="SAM" id="SignalP"/>
    </source>
</evidence>
<name>A0A3R7QAR6_PENVA</name>
<keyword evidence="8" id="KW-1185">Reference proteome</keyword>
<comment type="caution">
    <text evidence="7">The sequence shown here is derived from an EMBL/GenBank/DDBJ whole genome shotgun (WGS) entry which is preliminary data.</text>
</comment>
<feature type="chain" id="PRO_5018745371" evidence="6">
    <location>
        <begin position="22"/>
        <end position="297"/>
    </location>
</feature>
<evidence type="ECO:0000256" key="2">
    <source>
        <dbReference type="ARBA" id="ARBA00022679"/>
    </source>
</evidence>
<evidence type="ECO:0000256" key="4">
    <source>
        <dbReference type="ARBA" id="ARBA00022840"/>
    </source>
</evidence>
<organism evidence="7 8">
    <name type="scientific">Penaeus vannamei</name>
    <name type="common">Whiteleg shrimp</name>
    <name type="synonym">Litopenaeus vannamei</name>
    <dbReference type="NCBI Taxonomy" id="6689"/>
    <lineage>
        <taxon>Eukaryota</taxon>
        <taxon>Metazoa</taxon>
        <taxon>Ecdysozoa</taxon>
        <taxon>Arthropoda</taxon>
        <taxon>Crustacea</taxon>
        <taxon>Multicrustacea</taxon>
        <taxon>Malacostraca</taxon>
        <taxon>Eumalacostraca</taxon>
        <taxon>Eucarida</taxon>
        <taxon>Decapoda</taxon>
        <taxon>Dendrobranchiata</taxon>
        <taxon>Penaeoidea</taxon>
        <taxon>Penaeidae</taxon>
        <taxon>Penaeus</taxon>
    </lineage>
</organism>
<dbReference type="Pfam" id="PF01715">
    <property type="entry name" value="IPPT"/>
    <property type="match status" value="2"/>
</dbReference>
<dbReference type="Proteomes" id="UP000283509">
    <property type="component" value="Unassembled WGS sequence"/>
</dbReference>
<dbReference type="PANTHER" id="PTHR11088:SF89">
    <property type="entry name" value="TRNA DIMETHYLALLYLTRANSFERASE"/>
    <property type="match status" value="1"/>
</dbReference>
<dbReference type="PANTHER" id="PTHR11088">
    <property type="entry name" value="TRNA DIMETHYLALLYLTRANSFERASE"/>
    <property type="match status" value="1"/>
</dbReference>
<dbReference type="OrthoDB" id="775260at2759"/>